<evidence type="ECO:0000313" key="2">
    <source>
        <dbReference type="Proteomes" id="UP000886520"/>
    </source>
</evidence>
<dbReference type="AlphaFoldDB" id="A0A9D4V433"/>
<comment type="caution">
    <text evidence="1">The sequence shown here is derived from an EMBL/GenBank/DDBJ whole genome shotgun (WGS) entry which is preliminary data.</text>
</comment>
<name>A0A9D4V433_ADICA</name>
<reference evidence="1 2" key="1">
    <citation type="submission" date="2021-01" db="EMBL/GenBank/DDBJ databases">
        <title>Adiantum capillus-veneris genome.</title>
        <authorList>
            <person name="Fang Y."/>
            <person name="Liao Q."/>
        </authorList>
    </citation>
    <scope>NUCLEOTIDE SEQUENCE [LARGE SCALE GENOMIC DNA]</scope>
    <source>
        <strain evidence="1">H3</strain>
        <tissue evidence="1">Leaf</tissue>
    </source>
</reference>
<dbReference type="Proteomes" id="UP000886520">
    <property type="component" value="Chromosome 5"/>
</dbReference>
<protein>
    <submittedName>
        <fullName evidence="1">Uncharacterized protein</fullName>
    </submittedName>
</protein>
<proteinExistence type="predicted"/>
<keyword evidence="2" id="KW-1185">Reference proteome</keyword>
<dbReference type="EMBL" id="JABFUD020000005">
    <property type="protein sequence ID" value="KAI5079395.1"/>
    <property type="molecule type" value="Genomic_DNA"/>
</dbReference>
<organism evidence="1 2">
    <name type="scientific">Adiantum capillus-veneris</name>
    <name type="common">Maidenhair fern</name>
    <dbReference type="NCBI Taxonomy" id="13818"/>
    <lineage>
        <taxon>Eukaryota</taxon>
        <taxon>Viridiplantae</taxon>
        <taxon>Streptophyta</taxon>
        <taxon>Embryophyta</taxon>
        <taxon>Tracheophyta</taxon>
        <taxon>Polypodiopsida</taxon>
        <taxon>Polypodiidae</taxon>
        <taxon>Polypodiales</taxon>
        <taxon>Pteridineae</taxon>
        <taxon>Pteridaceae</taxon>
        <taxon>Vittarioideae</taxon>
        <taxon>Adiantum</taxon>
    </lineage>
</organism>
<sequence>MVCIAPALAIWRPQAPLCVVFPFLQVETPPHAFKKVKASSIAAISKPSIKMSDCLTCCWSNRLMYYIKVIFERLPWFSNHWRACHCQDFVEKSSQSIEVQFCFLFPSITNDDPRVGYLVKYQVQYQLVNSKHSSKSPQLPCFLEMGL</sequence>
<evidence type="ECO:0000313" key="1">
    <source>
        <dbReference type="EMBL" id="KAI5079395.1"/>
    </source>
</evidence>
<gene>
    <name evidence="1" type="ORF">GOP47_0004874</name>
</gene>
<accession>A0A9D4V433</accession>